<evidence type="ECO:0000256" key="1">
    <source>
        <dbReference type="SAM" id="MobiDB-lite"/>
    </source>
</evidence>
<sequence length="318" mass="35285">MARCGRQGKGEGKSERGRDRGGSLVWTLSTQWNTNHATIHYFGPRLKPKGARTQAQVNSAVTRTISNCTAPSTRAGTAPKKQETLFKKQHVFTRQPAGTLLSALQALFGLLTFWATWSPRRMRCVASVCLLSGGLCRGISCSPTPAEMMLQEVLRVMGQPGETRQKAPHLHMRDLCQNWLGAESSCCSPPVPLHEAAAALASSSGAYRITQNLFCSFNALKPPLRSRPPKDRDGPCHKEHADDVPEGIKHIKRNRWVKQSFISPVCQRKPQELSQKDVQKLLTTAREHCSLCSSATNSTQDRTRSFITITEVREDERL</sequence>
<protein>
    <submittedName>
        <fullName evidence="3">Uncharacterized protein</fullName>
    </submittedName>
</protein>
<reference evidence="4" key="1">
    <citation type="journal article" date="2013" name="Nat. Genet.">
        <title>The duck genome and transcriptome provide insight into an avian influenza virus reservoir species.</title>
        <authorList>
            <person name="Huang Y."/>
            <person name="Li Y."/>
            <person name="Burt D.W."/>
            <person name="Chen H."/>
            <person name="Zhang Y."/>
            <person name="Qian W."/>
            <person name="Kim H."/>
            <person name="Gan S."/>
            <person name="Zhao Y."/>
            <person name="Li J."/>
            <person name="Yi K."/>
            <person name="Feng H."/>
            <person name="Zhu P."/>
            <person name="Li B."/>
            <person name="Liu Q."/>
            <person name="Fairley S."/>
            <person name="Magor K.E."/>
            <person name="Du Z."/>
            <person name="Hu X."/>
            <person name="Goodman L."/>
            <person name="Tafer H."/>
            <person name="Vignal A."/>
            <person name="Lee T."/>
            <person name="Kim K.W."/>
            <person name="Sheng Z."/>
            <person name="An Y."/>
            <person name="Searle S."/>
            <person name="Herrero J."/>
            <person name="Groenen M.A."/>
            <person name="Crooijmans R.P."/>
            <person name="Faraut T."/>
            <person name="Cai Q."/>
            <person name="Webster R.G."/>
            <person name="Aldridge J.R."/>
            <person name="Warren W.C."/>
            <person name="Bartschat S."/>
            <person name="Kehr S."/>
            <person name="Marz M."/>
            <person name="Stadler P.F."/>
            <person name="Smith J."/>
            <person name="Kraus R.H."/>
            <person name="Zhao Y."/>
            <person name="Ren L."/>
            <person name="Fei J."/>
            <person name="Morisson M."/>
            <person name="Kaiser P."/>
            <person name="Griffin D.K."/>
            <person name="Rao M."/>
            <person name="Pitel F."/>
            <person name="Wang J."/>
            <person name="Li N."/>
        </authorList>
    </citation>
    <scope>NUCLEOTIDE SEQUENCE [LARGE SCALE GENOMIC DNA]</scope>
</reference>
<dbReference type="Proteomes" id="UP000296049">
    <property type="component" value="Unassembled WGS sequence"/>
</dbReference>
<accession>R0LFG5</accession>
<keyword evidence="2" id="KW-0472">Membrane</keyword>
<evidence type="ECO:0000313" key="3">
    <source>
        <dbReference type="EMBL" id="EOA99012.1"/>
    </source>
</evidence>
<keyword evidence="2" id="KW-1133">Transmembrane helix</keyword>
<proteinExistence type="predicted"/>
<dbReference type="EMBL" id="KB743396">
    <property type="protein sequence ID" value="EOA99012.1"/>
    <property type="molecule type" value="Genomic_DNA"/>
</dbReference>
<dbReference type="AlphaFoldDB" id="R0LFG5"/>
<feature type="transmembrane region" description="Helical" evidence="2">
    <location>
        <begin position="97"/>
        <end position="117"/>
    </location>
</feature>
<gene>
    <name evidence="3" type="ORF">Anapl_09511</name>
</gene>
<feature type="compositionally biased region" description="Basic and acidic residues" evidence="1">
    <location>
        <begin position="8"/>
        <end position="21"/>
    </location>
</feature>
<keyword evidence="2" id="KW-0812">Transmembrane</keyword>
<feature type="region of interest" description="Disordered" evidence="1">
    <location>
        <begin position="1"/>
        <end position="21"/>
    </location>
</feature>
<evidence type="ECO:0000256" key="2">
    <source>
        <dbReference type="SAM" id="Phobius"/>
    </source>
</evidence>
<keyword evidence="4" id="KW-1185">Reference proteome</keyword>
<evidence type="ECO:0000313" key="4">
    <source>
        <dbReference type="Proteomes" id="UP000296049"/>
    </source>
</evidence>
<organism evidence="3 4">
    <name type="scientific">Anas platyrhynchos</name>
    <name type="common">Mallard</name>
    <name type="synonym">Anas boschas</name>
    <dbReference type="NCBI Taxonomy" id="8839"/>
    <lineage>
        <taxon>Eukaryota</taxon>
        <taxon>Metazoa</taxon>
        <taxon>Chordata</taxon>
        <taxon>Craniata</taxon>
        <taxon>Vertebrata</taxon>
        <taxon>Euteleostomi</taxon>
        <taxon>Archelosauria</taxon>
        <taxon>Archosauria</taxon>
        <taxon>Dinosauria</taxon>
        <taxon>Saurischia</taxon>
        <taxon>Theropoda</taxon>
        <taxon>Coelurosauria</taxon>
        <taxon>Aves</taxon>
        <taxon>Neognathae</taxon>
        <taxon>Galloanserae</taxon>
        <taxon>Anseriformes</taxon>
        <taxon>Anatidae</taxon>
        <taxon>Anatinae</taxon>
        <taxon>Anas</taxon>
    </lineage>
</organism>
<name>R0LFG5_ANAPL</name>